<dbReference type="AlphaFoldDB" id="A0A1I1UL43"/>
<evidence type="ECO:0000313" key="2">
    <source>
        <dbReference type="Proteomes" id="UP000325289"/>
    </source>
</evidence>
<keyword evidence="2" id="KW-1185">Reference proteome</keyword>
<gene>
    <name evidence="1" type="ORF">SAMN04515678_102401</name>
</gene>
<organism evidence="1 2">
    <name type="scientific">Roseivivax sediminis</name>
    <dbReference type="NCBI Taxonomy" id="936889"/>
    <lineage>
        <taxon>Bacteria</taxon>
        <taxon>Pseudomonadati</taxon>
        <taxon>Pseudomonadota</taxon>
        <taxon>Alphaproteobacteria</taxon>
        <taxon>Rhodobacterales</taxon>
        <taxon>Roseobacteraceae</taxon>
        <taxon>Roseivivax</taxon>
    </lineage>
</organism>
<proteinExistence type="predicted"/>
<dbReference type="RefSeq" id="WP_149754771.1">
    <property type="nucleotide sequence ID" value="NZ_FOMS01000002.1"/>
</dbReference>
<accession>A0A1I1UL43</accession>
<evidence type="ECO:0000313" key="1">
    <source>
        <dbReference type="EMBL" id="SFD71477.1"/>
    </source>
</evidence>
<dbReference type="EMBL" id="FOMS01000002">
    <property type="protein sequence ID" value="SFD71477.1"/>
    <property type="molecule type" value="Genomic_DNA"/>
</dbReference>
<reference evidence="1 2" key="1">
    <citation type="submission" date="2016-10" db="EMBL/GenBank/DDBJ databases">
        <authorList>
            <person name="Varghese N."/>
            <person name="Submissions S."/>
        </authorList>
    </citation>
    <scope>NUCLEOTIDE SEQUENCE [LARGE SCALE GENOMIC DNA]</scope>
    <source>
        <strain evidence="2">YIM D21,KCTC 23444,ACCC 10710</strain>
    </source>
</reference>
<dbReference type="Proteomes" id="UP000325289">
    <property type="component" value="Unassembled WGS sequence"/>
</dbReference>
<protein>
    <submittedName>
        <fullName evidence="1">Uncharacterized protein</fullName>
    </submittedName>
</protein>
<sequence>MIFDQTLPAKLDSETRVQLVRFLRPLLDSAADWPGLVRSLAARGYGLGFRDGRLIVVDKMTGQALCTGRDIDRPLAALARRLGRPRLRATADGHSAALA</sequence>
<dbReference type="OrthoDB" id="7866873at2"/>
<name>A0A1I1UL43_9RHOB</name>